<dbReference type="EMBL" id="LN714484">
    <property type="protein sequence ID" value="CEL68605.1"/>
    <property type="molecule type" value="Genomic_DNA"/>
</dbReference>
<evidence type="ECO:0000256" key="2">
    <source>
        <dbReference type="ARBA" id="ARBA00022771"/>
    </source>
</evidence>
<evidence type="ECO:0000313" key="9">
    <source>
        <dbReference type="Proteomes" id="UP000007494"/>
    </source>
</evidence>
<dbReference type="eggNOG" id="ENOG502R00N">
    <property type="taxonomic scope" value="Eukaryota"/>
</dbReference>
<evidence type="ECO:0000313" key="8">
    <source>
        <dbReference type="EMBL" id="CEL68605.1"/>
    </source>
</evidence>
<feature type="compositionally biased region" description="Basic and acidic residues" evidence="5">
    <location>
        <begin position="886"/>
        <end position="901"/>
    </location>
</feature>
<feature type="compositionally biased region" description="Basic and acidic residues" evidence="5">
    <location>
        <begin position="166"/>
        <end position="193"/>
    </location>
</feature>
<dbReference type="GeneID" id="13440276"/>
<feature type="region of interest" description="Disordered" evidence="5">
    <location>
        <begin position="1772"/>
        <end position="1865"/>
    </location>
</feature>
<dbReference type="InterPro" id="IPR000571">
    <property type="entry name" value="Znf_CCCH"/>
</dbReference>
<feature type="region of interest" description="Disordered" evidence="5">
    <location>
        <begin position="1947"/>
        <end position="2000"/>
    </location>
</feature>
<evidence type="ECO:0000256" key="5">
    <source>
        <dbReference type="SAM" id="MobiDB-lite"/>
    </source>
</evidence>
<dbReference type="GO" id="GO:0008270">
    <property type="term" value="F:zinc ion binding"/>
    <property type="evidence" value="ECO:0007669"/>
    <property type="project" value="UniProtKB-KW"/>
</dbReference>
<feature type="region of interest" description="Disordered" evidence="5">
    <location>
        <begin position="1124"/>
        <end position="1144"/>
    </location>
</feature>
<dbReference type="RefSeq" id="XP_003881324.1">
    <property type="nucleotide sequence ID" value="XM_003881275.1"/>
</dbReference>
<dbReference type="EMBL" id="FR823385">
    <property type="protein sequence ID" value="CBZ51291.1"/>
    <property type="molecule type" value="Genomic_DNA"/>
</dbReference>
<dbReference type="CDD" id="cd08824">
    <property type="entry name" value="LOTUS"/>
    <property type="match status" value="1"/>
</dbReference>
<sequence length="2455" mass="251454">MPATRTLDTPNGSAGSRRLREPSPSGGTAAGRKGAEPTKPTPTHKASPPHPENAGERSAPERELAAGKTPAEDGARTGERRCGDANGQAGDLGRIDALEDAGVDSAAEKDDALSSTDTADSGAAGLAPPTPAFVSGAGSRDPEDDTTVPNACRGDRRAAICPGATKDNETLDWERRDEGCAGETDHHGDDGAKDVPLCRAGTADSGTNGGSTQSGRRESDGDQSSGSLTGTTAETMPSRDVSGAYGKEPQASPLTYGEDAVAALLKIHADIRDRLKQDEDRTLTEEAAMRYLGQLASGFWNAQRQLPSFGPGKTDGALEDEDLNKVMMLMHQLDTADTLPEDAPSFSLDAPSPFYESLLATAAYLNDNGPLPQASSLFAFSPPPVALAPPPPAASSYLLSMSLQDCIALPRASVSLLTSLLLQLDVPQLCAPENRLKRALTMQLLQKFLGVHKIGKCIHAAMVSAVNRSSSRSSTDLDSASKSADEPAESAAEAPNPEESSANGRVDTLQTVQQAREEQTRVEALDALSKPEPFDSLTTSFSSARTESPTAEVEDEDGGTVSERWGDSASTGSLSHLLLFSAFEEEAIDLLLFRLLGRVPAGSTAPPPVSAPAFSSCTPFTLSSGNRLSPSSLPSLFTEPISASMGDNAPRLFSATPVAGPVGGPSGAFADRRAASRCPSRAPEGSLGLFHTSGEPTDFSLFFPYNLNRSSSSPPARPEMEAPTTSPEAAVDCEQNRLAVLGGVDLSPVSWSRSQRRQDGAAVRLLGRPFDGEAADPDLDDSGTFQKTGTDSTTLIASEAASPEHVFGVYSPAAAQQWRSLASTPVAAGETDSAATRPVAHLDDADSAAAASVCDKPGSQRNRDTHAISLVQPDREQARFADGGEASERLEETVHLVRGAERSGGASPANAAPNSQLPGGSSRGHAGQSAGVRQHATVSLVEIFGDSRESGGEAASALGTSSSFDTLEDAQELTDTSLGSRAAAAAAPEEANRRRELIVNELLTVLSPRTSQKNGGANKLTSPGTCPRNAQGEGLGPQQETGAPAASDVWQTLQAPLTRDDPDGFLLNGGLGGTARLATARRAPGNKATDHAEAEAVQQKLLFLLGGCQRNGHGTDSAATQALPAGSPAAFNPTHASQQNGKQLWDRSSSVTACVQQQLLRLEAQGLCSASAEGFLRRLRDRMASPGTAGSFTGSQEGGEDLKASVLTPGSAADQEPAASSTELRAGVASETSPRSMSGADSAADASPAGSARAAQKCQGGQTPGLVAPEAARAQGTLAGSWPSQAIRSAEDTPWVVGSSDALSFADEVGACGVAARPGASMPNGSDASGRGSPTHAAHPLEGSRDESSRQLGQQSAGTQDEPSGRNFAPATCSCCSDKGGTDGYGEQCSSCRVTTTSRGSAMGVNTSAAALPFREKEEFACLPFASAGTADSPKGEGKTDSDEGQVLASAPSVPAEAPQGNDGRAASLPAGSPSGSRPVGRGSASWADGGDVARKDAGEGASLSLPETTSSEASHRSAMAEDQPPFLGGTTAERRRSGDEPGVSESGKETAVPNVASCGASSAPSHAEGENTEAKTAEAEGEKGSDGHGSTDVADPLNGLGELSGSSQGDDTGTDGSGKEGGQDSGCMQKASGAAGASPKRAEQDELTGEVGSDAKQEETEELSDASANRLRGELRPACCYFMRSMCEFSSTCVFWHPPASEDPEKIVCKYGRVCHANHGRLVSDSEMASILYGFAKSLASLADGEMGRAIHYLRASRLYGLVTAPRLGAPGASAKGSAPGSSAATMGSNAGSRAGAAPVRGGDLDSGASTPGREGRKEKASGIASSAEAASAGRSGAASRANQEAPESTKNSEASTWSPGAGCRQLPKQVVDRFFGLAERLQGRDLSAVNTAWRQTYGERFPYARYGFDKLSHAVADIPGVTLVLQESNVMVTIDESSLRAKASEAAGDAASPPATCKAKGSTPESMGGSKKASGDVAPREQKSSHAPDVKAEKSVDAWSKSQYSAVVAGTARGGSKASGIGGDTSATCLLGRSAAGNQAKSPTSAGGGAASEEGGEAGETPQGASGRSWGRGRAGGAESKRRAVGRRSVQTTEIGRLPAEELPPLVLKVAREQVVGDLCSSSLLCSACGLLLLSPLVHPLCGHMLCRDCLVILSATHFHSVHRINFKNVSTASPRRHDAPASPSLAQVTLALLHMFPSAASLPLSAQSPSAPSFCPRCTYGEAPATKNALSGPSGASATASLRSGTGPGVCGPQLLPSHAHLPRMLKPQQACPLGEFLSVVASEKGVPALLGRVLSKVRVRCSTGTADKAPGVEAANAGAAQATKVVVDAWGRSREVPAQKPSDPRAGKAGGDSNEEVCAAAALRDALCKEHRVATPSEGCCPWEGDYAGYLEHIKRLGECGRLHRREPRKAQTQGASVSEGGKPAKAARGGDSRFGSGSGRRGGNVHAKLG</sequence>
<name>F0VCG9_NEOCL</name>
<feature type="region of interest" description="Disordered" evidence="5">
    <location>
        <begin position="1"/>
        <end position="252"/>
    </location>
</feature>
<feature type="compositionally biased region" description="Polar residues" evidence="5">
    <location>
        <begin position="1847"/>
        <end position="1860"/>
    </location>
</feature>
<reference evidence="7" key="2">
    <citation type="submission" date="2011-03" db="EMBL/GenBank/DDBJ databases">
        <title>Comparative genomics and transcriptomics of Neospora caninum and Toxoplasma gondii.</title>
        <authorList>
            <person name="Reid A.J."/>
            <person name="Sohal A."/>
            <person name="Harris D."/>
            <person name="Quail M."/>
            <person name="Sanders M."/>
            <person name="Berriman M."/>
            <person name="Wastling J.M."/>
            <person name="Pain A."/>
        </authorList>
    </citation>
    <scope>NUCLEOTIDE SEQUENCE</scope>
    <source>
        <strain evidence="7">Liverpool</strain>
    </source>
</reference>
<feature type="compositionally biased region" description="Basic and acidic residues" evidence="5">
    <location>
        <begin position="2336"/>
        <end position="2350"/>
    </location>
</feature>
<keyword evidence="2 4" id="KW-0863">Zinc-finger</keyword>
<dbReference type="InterPro" id="IPR017907">
    <property type="entry name" value="Znf_RING_CS"/>
</dbReference>
<keyword evidence="9" id="KW-1185">Reference proteome</keyword>
<proteinExistence type="predicted"/>
<feature type="compositionally biased region" description="Low complexity" evidence="5">
    <location>
        <begin position="1235"/>
        <end position="1255"/>
    </location>
</feature>
<feature type="compositionally biased region" description="Polar residues" evidence="5">
    <location>
        <begin position="536"/>
        <end position="549"/>
    </location>
</feature>
<protein>
    <submittedName>
        <fullName evidence="7">Putative zinc finger (CCCH type) protein</fullName>
    </submittedName>
    <submittedName>
        <fullName evidence="8">Zinc finger (CCCH type) protein, putative</fullName>
    </submittedName>
</protein>
<keyword evidence="1 4" id="KW-0479">Metal-binding</keyword>
<reference evidence="9" key="3">
    <citation type="journal article" date="2012" name="PLoS Pathog.">
        <title>Comparative genomics of the apicomplexan parasites Toxoplasma gondii and Neospora caninum: Coccidia differing in host range and transmission strategy.</title>
        <authorList>
            <person name="Reid A.J."/>
            <person name="Vermont S.J."/>
            <person name="Cotton J.A."/>
            <person name="Harris D."/>
            <person name="Hill-Cawthorne G.A."/>
            <person name="Konen-Waisman S."/>
            <person name="Latham S.M."/>
            <person name="Mourier T."/>
            <person name="Norton R."/>
            <person name="Quail M.A."/>
            <person name="Sanders M."/>
            <person name="Shanmugam D."/>
            <person name="Sohal A."/>
            <person name="Wasmuth J.D."/>
            <person name="Brunk B."/>
            <person name="Grigg M.E."/>
            <person name="Howard J.C."/>
            <person name="Parkinson J."/>
            <person name="Roos D.S."/>
            <person name="Trees A.J."/>
            <person name="Berriman M."/>
            <person name="Pain A."/>
            <person name="Wastling J.M."/>
        </authorList>
    </citation>
    <scope>NUCLEOTIDE SEQUENCE [LARGE SCALE GENOMIC DNA]</scope>
    <source>
        <strain evidence="9">Liverpool</strain>
    </source>
</reference>
<feature type="compositionally biased region" description="Low complexity" evidence="5">
    <location>
        <begin position="1464"/>
        <end position="1486"/>
    </location>
</feature>
<feature type="compositionally biased region" description="Polar residues" evidence="5">
    <location>
        <begin position="222"/>
        <end position="235"/>
    </location>
</feature>
<feature type="compositionally biased region" description="Low complexity" evidence="5">
    <location>
        <begin position="1947"/>
        <end position="1957"/>
    </location>
</feature>
<feature type="compositionally biased region" description="Low complexity" evidence="5">
    <location>
        <begin position="113"/>
        <end position="125"/>
    </location>
</feature>
<dbReference type="VEuPathDB" id="ToxoDB:NCLIV_043580"/>
<feature type="compositionally biased region" description="Polar residues" evidence="5">
    <location>
        <begin position="1009"/>
        <end position="1024"/>
    </location>
</feature>
<feature type="compositionally biased region" description="Polar residues" evidence="5">
    <location>
        <begin position="1"/>
        <end position="14"/>
    </location>
</feature>
<dbReference type="PROSITE" id="PS00518">
    <property type="entry name" value="ZF_RING_1"/>
    <property type="match status" value="1"/>
</dbReference>
<feature type="compositionally biased region" description="Low complexity" evidence="5">
    <location>
        <begin position="468"/>
        <end position="482"/>
    </location>
</feature>
<feature type="compositionally biased region" description="Polar residues" evidence="5">
    <location>
        <begin position="204"/>
        <end position="214"/>
    </location>
</feature>
<feature type="compositionally biased region" description="Polar residues" evidence="5">
    <location>
        <begin position="1134"/>
        <end position="1144"/>
    </location>
</feature>
<dbReference type="OrthoDB" id="10310756at2759"/>
<dbReference type="PROSITE" id="PS50103">
    <property type="entry name" value="ZF_C3H1"/>
    <property type="match status" value="1"/>
</dbReference>
<reference evidence="7" key="1">
    <citation type="submission" date="2011-02" db="EMBL/GenBank/DDBJ databases">
        <authorList>
            <person name="Aslett M."/>
        </authorList>
    </citation>
    <scope>NUCLEOTIDE SEQUENCE</scope>
    <source>
        <strain evidence="7">Liverpool</strain>
    </source>
</reference>
<feature type="compositionally biased region" description="Low complexity" evidence="5">
    <location>
        <begin position="1772"/>
        <end position="1786"/>
    </location>
</feature>
<feature type="compositionally biased region" description="Low complexity" evidence="5">
    <location>
        <begin position="1823"/>
        <end position="1843"/>
    </location>
</feature>
<gene>
    <name evidence="8" type="ORF">BN1204_043580</name>
    <name evidence="7" type="ORF">NCLIV_043580</name>
</gene>
<dbReference type="OMA" id="CHANHGR"/>
<feature type="region of interest" description="Disordered" evidence="5">
    <location>
        <begin position="850"/>
        <end position="933"/>
    </location>
</feature>
<feature type="compositionally biased region" description="Basic and acidic residues" evidence="5">
    <location>
        <begin position="53"/>
        <end position="83"/>
    </location>
</feature>
<organism evidence="7 9">
    <name type="scientific">Neospora caninum (strain Liverpool)</name>
    <dbReference type="NCBI Taxonomy" id="572307"/>
    <lineage>
        <taxon>Eukaryota</taxon>
        <taxon>Sar</taxon>
        <taxon>Alveolata</taxon>
        <taxon>Apicomplexa</taxon>
        <taxon>Conoidasida</taxon>
        <taxon>Coccidia</taxon>
        <taxon>Eucoccidiorida</taxon>
        <taxon>Eimeriorina</taxon>
        <taxon>Sarcocystidae</taxon>
        <taxon>Neospora</taxon>
    </lineage>
</organism>
<feature type="region of interest" description="Disordered" evidence="5">
    <location>
        <begin position="1009"/>
        <end position="1046"/>
    </location>
</feature>
<feature type="region of interest" description="Disordered" evidence="5">
    <location>
        <begin position="2409"/>
        <end position="2455"/>
    </location>
</feature>
<feature type="zinc finger region" description="C3H1-type" evidence="4">
    <location>
        <begin position="1674"/>
        <end position="1701"/>
    </location>
</feature>
<feature type="region of interest" description="Disordered" evidence="5">
    <location>
        <begin position="1427"/>
        <end position="1669"/>
    </location>
</feature>
<feature type="compositionally biased region" description="Polar residues" evidence="5">
    <location>
        <begin position="1350"/>
        <end position="1362"/>
    </location>
</feature>
<reference evidence="8" key="4">
    <citation type="journal article" date="2015" name="PLoS ONE">
        <title>Comprehensive Evaluation of Toxoplasma gondii VEG and Neospora caninum LIV Genomes with Tachyzoite Stage Transcriptome and Proteome Defines Novel Transcript Features.</title>
        <authorList>
            <person name="Ramaprasad A."/>
            <person name="Mourier T."/>
            <person name="Naeem R."/>
            <person name="Malas T.B."/>
            <person name="Moussa E."/>
            <person name="Panigrahi A."/>
            <person name="Vermont S.J."/>
            <person name="Otto T.D."/>
            <person name="Wastling J."/>
            <person name="Pain A."/>
        </authorList>
    </citation>
    <scope>NUCLEOTIDE SEQUENCE</scope>
    <source>
        <strain evidence="8">Liverpool</strain>
    </source>
</reference>
<feature type="compositionally biased region" description="Basic and acidic residues" evidence="5">
    <location>
        <begin position="1568"/>
        <end position="1587"/>
    </location>
</feature>
<evidence type="ECO:0000256" key="3">
    <source>
        <dbReference type="ARBA" id="ARBA00022833"/>
    </source>
</evidence>
<keyword evidence="3 4" id="KW-0862">Zinc</keyword>
<feature type="region of interest" description="Disordered" evidence="5">
    <location>
        <begin position="1209"/>
        <end position="1266"/>
    </location>
</feature>
<feature type="region of interest" description="Disordered" evidence="5">
    <location>
        <begin position="468"/>
        <end position="568"/>
    </location>
</feature>
<feature type="region of interest" description="Disordered" evidence="5">
    <location>
        <begin position="2038"/>
        <end position="2092"/>
    </location>
</feature>
<feature type="region of interest" description="Disordered" evidence="5">
    <location>
        <begin position="1316"/>
        <end position="1367"/>
    </location>
</feature>
<evidence type="ECO:0000313" key="7">
    <source>
        <dbReference type="EMBL" id="CBZ51291.1"/>
    </source>
</evidence>
<accession>F0VCG9</accession>
<evidence type="ECO:0000256" key="1">
    <source>
        <dbReference type="ARBA" id="ARBA00022723"/>
    </source>
</evidence>
<feature type="compositionally biased region" description="Basic and acidic residues" evidence="5">
    <location>
        <begin position="515"/>
        <end position="524"/>
    </location>
</feature>
<evidence type="ECO:0000256" key="4">
    <source>
        <dbReference type="PROSITE-ProRule" id="PRU00723"/>
    </source>
</evidence>
<evidence type="ECO:0000259" key="6">
    <source>
        <dbReference type="PROSITE" id="PS50103"/>
    </source>
</evidence>
<feature type="domain" description="C3H1-type" evidence="6">
    <location>
        <begin position="1674"/>
        <end position="1701"/>
    </location>
</feature>
<dbReference type="InParanoid" id="F0VCG9"/>
<feature type="compositionally biased region" description="Low complexity" evidence="5">
    <location>
        <begin position="489"/>
        <end position="502"/>
    </location>
</feature>
<feature type="compositionally biased region" description="Basic and acidic residues" evidence="5">
    <location>
        <begin position="1980"/>
        <end position="1998"/>
    </location>
</feature>
<feature type="region of interest" description="Disordered" evidence="5">
    <location>
        <begin position="2336"/>
        <end position="2357"/>
    </location>
</feature>
<dbReference type="Proteomes" id="UP000007494">
    <property type="component" value="Chromosome IX"/>
</dbReference>